<reference evidence="4" key="1">
    <citation type="journal article" date="2018" name="Nat. Microbiol.">
        <title>Leveraging single-cell genomics to expand the fungal tree of life.</title>
        <authorList>
            <person name="Ahrendt S.R."/>
            <person name="Quandt C.A."/>
            <person name="Ciobanu D."/>
            <person name="Clum A."/>
            <person name="Salamov A."/>
            <person name="Andreopoulos B."/>
            <person name="Cheng J.F."/>
            <person name="Woyke T."/>
            <person name="Pelin A."/>
            <person name="Henrissat B."/>
            <person name="Reynolds N.K."/>
            <person name="Benny G.L."/>
            <person name="Smith M.E."/>
            <person name="James T.Y."/>
            <person name="Grigoriev I.V."/>
        </authorList>
    </citation>
    <scope>NUCLEOTIDE SEQUENCE [LARGE SCALE GENOMIC DNA]</scope>
</reference>
<feature type="compositionally biased region" description="Polar residues" evidence="2">
    <location>
        <begin position="215"/>
        <end position="225"/>
    </location>
</feature>
<feature type="compositionally biased region" description="Basic residues" evidence="2">
    <location>
        <begin position="182"/>
        <end position="192"/>
    </location>
</feature>
<dbReference type="Proteomes" id="UP000269721">
    <property type="component" value="Unassembled WGS sequence"/>
</dbReference>
<protein>
    <submittedName>
        <fullName evidence="3">Uncharacterized protein</fullName>
    </submittedName>
</protein>
<keyword evidence="4" id="KW-1185">Reference proteome</keyword>
<accession>A0A4P9WDK6</accession>
<proteinExistence type="predicted"/>
<dbReference type="EMBL" id="KZ995905">
    <property type="protein sequence ID" value="RKO89753.1"/>
    <property type="molecule type" value="Genomic_DNA"/>
</dbReference>
<dbReference type="AlphaFoldDB" id="A0A4P9WDK6"/>
<evidence type="ECO:0000313" key="3">
    <source>
        <dbReference type="EMBL" id="RKO89753.1"/>
    </source>
</evidence>
<evidence type="ECO:0000256" key="1">
    <source>
        <dbReference type="SAM" id="Coils"/>
    </source>
</evidence>
<feature type="coiled-coil region" evidence="1">
    <location>
        <begin position="17"/>
        <end position="62"/>
    </location>
</feature>
<sequence>MTEPRFVAVEELTIAFAKQASEERSGTDKKLEELEKQNNAKFEQLEKRLEAMQRQAQDNFERIFHSTKSPSPMQAPPESSRKLIKTDTSYGHRFVKAASLSDAFGGVMASMGVAGMIDLMIRKVFLPVEAMGRGSWKLGGGQDSDWKTTPNECLLPIPSDISSPADAFSPLLLSFFSSERRAKHGAQSKGPHRQGVGETPECAHPEADQPFLRSPSPTSKLSQRSWGFHPPIQETVHGY</sequence>
<feature type="region of interest" description="Disordered" evidence="2">
    <location>
        <begin position="182"/>
        <end position="239"/>
    </location>
</feature>
<evidence type="ECO:0000313" key="4">
    <source>
        <dbReference type="Proteomes" id="UP000269721"/>
    </source>
</evidence>
<name>A0A4P9WDK6_9FUNG</name>
<keyword evidence="1" id="KW-0175">Coiled coil</keyword>
<gene>
    <name evidence="3" type="ORF">BDK51DRAFT_33196</name>
</gene>
<evidence type="ECO:0000256" key="2">
    <source>
        <dbReference type="SAM" id="MobiDB-lite"/>
    </source>
</evidence>
<organism evidence="3 4">
    <name type="scientific">Blyttiomyces helicus</name>
    <dbReference type="NCBI Taxonomy" id="388810"/>
    <lineage>
        <taxon>Eukaryota</taxon>
        <taxon>Fungi</taxon>
        <taxon>Fungi incertae sedis</taxon>
        <taxon>Chytridiomycota</taxon>
        <taxon>Chytridiomycota incertae sedis</taxon>
        <taxon>Chytridiomycetes</taxon>
        <taxon>Chytridiomycetes incertae sedis</taxon>
        <taxon>Blyttiomyces</taxon>
    </lineage>
</organism>